<dbReference type="GO" id="GO:0006298">
    <property type="term" value="P:mismatch repair"/>
    <property type="evidence" value="ECO:0007669"/>
    <property type="project" value="InterPro"/>
</dbReference>
<name>A0A173V6E8_PARDI</name>
<dbReference type="GO" id="GO:0030983">
    <property type="term" value="F:mismatched DNA binding"/>
    <property type="evidence" value="ECO:0007669"/>
    <property type="project" value="InterPro"/>
</dbReference>
<evidence type="ECO:0000313" key="2">
    <source>
        <dbReference type="EMBL" id="CUN22226.1"/>
    </source>
</evidence>
<dbReference type="Gene3D" id="3.40.1170.10">
    <property type="entry name" value="DNA repair protein MutS, domain I"/>
    <property type="match status" value="1"/>
</dbReference>
<dbReference type="Pfam" id="PF01624">
    <property type="entry name" value="MutS_I"/>
    <property type="match status" value="1"/>
</dbReference>
<dbReference type="InterPro" id="IPR016151">
    <property type="entry name" value="DNA_mismatch_repair_MutS_N"/>
</dbReference>
<gene>
    <name evidence="2" type="ORF">ERS852429_02624</name>
</gene>
<dbReference type="RefSeq" id="WP_057319511.1">
    <property type="nucleotide sequence ID" value="NZ_AP019729.1"/>
</dbReference>
<reference evidence="2 3" key="1">
    <citation type="submission" date="2015-09" db="EMBL/GenBank/DDBJ databases">
        <authorList>
            <consortium name="Pathogen Informatics"/>
        </authorList>
    </citation>
    <scope>NUCLEOTIDE SEQUENCE [LARGE SCALE GENOMIC DNA]</scope>
    <source>
        <strain evidence="2 3">2789STDY5608872</strain>
    </source>
</reference>
<protein>
    <submittedName>
        <fullName evidence="2">DNA mismatch repair protein MutS</fullName>
    </submittedName>
</protein>
<accession>A0A173V6E8</accession>
<evidence type="ECO:0000259" key="1">
    <source>
        <dbReference type="Pfam" id="PF01624"/>
    </source>
</evidence>
<dbReference type="GO" id="GO:0005524">
    <property type="term" value="F:ATP binding"/>
    <property type="evidence" value="ECO:0007669"/>
    <property type="project" value="InterPro"/>
</dbReference>
<proteinExistence type="predicted"/>
<evidence type="ECO:0000313" key="3">
    <source>
        <dbReference type="Proteomes" id="UP000095591"/>
    </source>
</evidence>
<sequence>MDNIDTIRAAYASAKKGRTSIVFFRIGTFYIIIFDDAKLVSKILDLTVKTRECDGCVVEYLSFAEDELFNIVRDLNSSSIIPCTIIETEEFDFLVD</sequence>
<dbReference type="Proteomes" id="UP000095591">
    <property type="component" value="Unassembled WGS sequence"/>
</dbReference>
<dbReference type="InterPro" id="IPR007695">
    <property type="entry name" value="DNA_mismatch_repair_MutS-lik_N"/>
</dbReference>
<dbReference type="EMBL" id="CYXP01000006">
    <property type="protein sequence ID" value="CUN22226.1"/>
    <property type="molecule type" value="Genomic_DNA"/>
</dbReference>
<dbReference type="AlphaFoldDB" id="A0A173V6E8"/>
<organism evidence="2 3">
    <name type="scientific">Parabacteroides distasonis</name>
    <dbReference type="NCBI Taxonomy" id="823"/>
    <lineage>
        <taxon>Bacteria</taxon>
        <taxon>Pseudomonadati</taxon>
        <taxon>Bacteroidota</taxon>
        <taxon>Bacteroidia</taxon>
        <taxon>Bacteroidales</taxon>
        <taxon>Tannerellaceae</taxon>
        <taxon>Parabacteroides</taxon>
    </lineage>
</organism>
<dbReference type="SUPFAM" id="SSF55271">
    <property type="entry name" value="DNA repair protein MutS, domain I"/>
    <property type="match status" value="1"/>
</dbReference>
<feature type="domain" description="DNA mismatch repair protein MutS-like N-terminal" evidence="1">
    <location>
        <begin position="11"/>
        <end position="75"/>
    </location>
</feature>